<accession>A0A9D9HUN5</accession>
<evidence type="ECO:0000313" key="2">
    <source>
        <dbReference type="Proteomes" id="UP000823641"/>
    </source>
</evidence>
<proteinExistence type="predicted"/>
<gene>
    <name evidence="1" type="ORF">IAA73_09265</name>
</gene>
<evidence type="ECO:0000313" key="1">
    <source>
        <dbReference type="EMBL" id="MBO8460506.1"/>
    </source>
</evidence>
<dbReference type="Proteomes" id="UP000823641">
    <property type="component" value="Unassembled WGS sequence"/>
</dbReference>
<protein>
    <submittedName>
        <fullName evidence="1">Uncharacterized protein</fullName>
    </submittedName>
</protein>
<organism evidence="1 2">
    <name type="scientific">Candidatus Gallipaludibacter merdavium</name>
    <dbReference type="NCBI Taxonomy" id="2840839"/>
    <lineage>
        <taxon>Bacteria</taxon>
        <taxon>Pseudomonadati</taxon>
        <taxon>Bacteroidota</taxon>
        <taxon>Bacteroidia</taxon>
        <taxon>Bacteroidales</taxon>
        <taxon>Candidatus Gallipaludibacter</taxon>
    </lineage>
</organism>
<sequence>MSSSSRSPKLPRRPAVRVHRHTFMLNEQEERALERYCRRYRISNKSKFIREAVINVILRRFDEDHPTLF</sequence>
<reference evidence="1" key="2">
    <citation type="journal article" date="2021" name="PeerJ">
        <title>Extensive microbial diversity within the chicken gut microbiome revealed by metagenomics and culture.</title>
        <authorList>
            <person name="Gilroy R."/>
            <person name="Ravi A."/>
            <person name="Getino M."/>
            <person name="Pursley I."/>
            <person name="Horton D.L."/>
            <person name="Alikhan N.F."/>
            <person name="Baker D."/>
            <person name="Gharbi K."/>
            <person name="Hall N."/>
            <person name="Watson M."/>
            <person name="Adriaenssens E.M."/>
            <person name="Foster-Nyarko E."/>
            <person name="Jarju S."/>
            <person name="Secka A."/>
            <person name="Antonio M."/>
            <person name="Oren A."/>
            <person name="Chaudhuri R.R."/>
            <person name="La Ragione R."/>
            <person name="Hildebrand F."/>
            <person name="Pallen M.J."/>
        </authorList>
    </citation>
    <scope>NUCLEOTIDE SEQUENCE</scope>
    <source>
        <strain evidence="1">G3-3990</strain>
    </source>
</reference>
<dbReference type="EMBL" id="JADIMG010000089">
    <property type="protein sequence ID" value="MBO8460506.1"/>
    <property type="molecule type" value="Genomic_DNA"/>
</dbReference>
<dbReference type="AlphaFoldDB" id="A0A9D9HUN5"/>
<reference evidence="1" key="1">
    <citation type="submission" date="2020-10" db="EMBL/GenBank/DDBJ databases">
        <authorList>
            <person name="Gilroy R."/>
        </authorList>
    </citation>
    <scope>NUCLEOTIDE SEQUENCE</scope>
    <source>
        <strain evidence="1">G3-3990</strain>
    </source>
</reference>
<comment type="caution">
    <text evidence="1">The sequence shown here is derived from an EMBL/GenBank/DDBJ whole genome shotgun (WGS) entry which is preliminary data.</text>
</comment>
<name>A0A9D9HUN5_9BACT</name>